<reference evidence="1" key="2">
    <citation type="submission" date="2017-06" db="EMBL/GenBank/DDBJ databases">
        <title>WGS assembly of Brachypodium distachyon.</title>
        <authorList>
            <consortium name="The International Brachypodium Initiative"/>
            <person name="Lucas S."/>
            <person name="Harmon-Smith M."/>
            <person name="Lail K."/>
            <person name="Tice H."/>
            <person name="Grimwood J."/>
            <person name="Bruce D."/>
            <person name="Barry K."/>
            <person name="Shu S."/>
            <person name="Lindquist E."/>
            <person name="Wang M."/>
            <person name="Pitluck S."/>
            <person name="Vogel J.P."/>
            <person name="Garvin D.F."/>
            <person name="Mockler T.C."/>
            <person name="Schmutz J."/>
            <person name="Rokhsar D."/>
            <person name="Bevan M.W."/>
        </authorList>
    </citation>
    <scope>NUCLEOTIDE SEQUENCE</scope>
    <source>
        <strain evidence="1">Bd21</strain>
    </source>
</reference>
<evidence type="ECO:0000313" key="2">
    <source>
        <dbReference type="EnsemblPlants" id="PNT67627"/>
    </source>
</evidence>
<dbReference type="Gramene" id="PNT67627">
    <property type="protein sequence ID" value="PNT67627"/>
    <property type="gene ID" value="BRADI_3g29821v3"/>
</dbReference>
<dbReference type="AlphaFoldDB" id="A0A2K2D023"/>
<reference evidence="1 2" key="1">
    <citation type="journal article" date="2010" name="Nature">
        <title>Genome sequencing and analysis of the model grass Brachypodium distachyon.</title>
        <authorList>
            <consortium name="International Brachypodium Initiative"/>
        </authorList>
    </citation>
    <scope>NUCLEOTIDE SEQUENCE [LARGE SCALE GENOMIC DNA]</scope>
    <source>
        <strain evidence="1 2">Bd21</strain>
    </source>
</reference>
<dbReference type="EnsemblPlants" id="PNT67627">
    <property type="protein sequence ID" value="PNT67627"/>
    <property type="gene ID" value="BRADI_3g29821v3"/>
</dbReference>
<keyword evidence="3" id="KW-1185">Reference proteome</keyword>
<sequence length="159" mass="16830">MSRPAIFHLVHSLAPTRQPPSAPLLLVLARIAGRPQAPRGAVPAGPQGPCAPWRAVSASRHPPRRVIKKQELSTAAAAARTAPRCAGGGRIFVSVGFAVWVWLRSAGPSGFGCGLPVVAPGQVRLFGWRSARGCAGVTAWAEIVSRVSWYRSSAFVFFL</sequence>
<organism evidence="1">
    <name type="scientific">Brachypodium distachyon</name>
    <name type="common">Purple false brome</name>
    <name type="synonym">Trachynia distachya</name>
    <dbReference type="NCBI Taxonomy" id="15368"/>
    <lineage>
        <taxon>Eukaryota</taxon>
        <taxon>Viridiplantae</taxon>
        <taxon>Streptophyta</taxon>
        <taxon>Embryophyta</taxon>
        <taxon>Tracheophyta</taxon>
        <taxon>Spermatophyta</taxon>
        <taxon>Magnoliopsida</taxon>
        <taxon>Liliopsida</taxon>
        <taxon>Poales</taxon>
        <taxon>Poaceae</taxon>
        <taxon>BOP clade</taxon>
        <taxon>Pooideae</taxon>
        <taxon>Stipodae</taxon>
        <taxon>Brachypodieae</taxon>
        <taxon>Brachypodium</taxon>
    </lineage>
</organism>
<proteinExistence type="predicted"/>
<protein>
    <submittedName>
        <fullName evidence="1 2">Uncharacterized protein</fullName>
    </submittedName>
</protein>
<dbReference type="Proteomes" id="UP000008810">
    <property type="component" value="Chromosome 3"/>
</dbReference>
<dbReference type="EMBL" id="CM000882">
    <property type="protein sequence ID" value="PNT67627.1"/>
    <property type="molecule type" value="Genomic_DNA"/>
</dbReference>
<gene>
    <name evidence="1" type="ORF">BRADI_3g29821v3</name>
</gene>
<evidence type="ECO:0000313" key="3">
    <source>
        <dbReference type="Proteomes" id="UP000008810"/>
    </source>
</evidence>
<name>A0A2K2D023_BRADI</name>
<reference evidence="2" key="3">
    <citation type="submission" date="2018-08" db="UniProtKB">
        <authorList>
            <consortium name="EnsemblPlants"/>
        </authorList>
    </citation>
    <scope>IDENTIFICATION</scope>
    <source>
        <strain evidence="2">cv. Bd21</strain>
    </source>
</reference>
<dbReference type="InParanoid" id="A0A2K2D023"/>
<accession>A0A2K2D023</accession>
<evidence type="ECO:0000313" key="1">
    <source>
        <dbReference type="EMBL" id="PNT67627.1"/>
    </source>
</evidence>